<accession>A0A8H3F9D1</accession>
<evidence type="ECO:0000256" key="5">
    <source>
        <dbReference type="SAM" id="MobiDB-lite"/>
    </source>
</evidence>
<keyword evidence="4 6" id="KW-0472">Membrane</keyword>
<feature type="transmembrane region" description="Helical" evidence="6">
    <location>
        <begin position="427"/>
        <end position="444"/>
    </location>
</feature>
<dbReference type="AlphaFoldDB" id="A0A8H3F9D1"/>
<dbReference type="Proteomes" id="UP000664203">
    <property type="component" value="Unassembled WGS sequence"/>
</dbReference>
<keyword evidence="8" id="KW-1185">Reference proteome</keyword>
<dbReference type="InterPro" id="IPR002293">
    <property type="entry name" value="AA/rel_permease1"/>
</dbReference>
<feature type="transmembrane region" description="Helical" evidence="6">
    <location>
        <begin position="204"/>
        <end position="222"/>
    </location>
</feature>
<feature type="transmembrane region" description="Helical" evidence="6">
    <location>
        <begin position="234"/>
        <end position="253"/>
    </location>
</feature>
<feature type="transmembrane region" description="Helical" evidence="6">
    <location>
        <begin position="537"/>
        <end position="557"/>
    </location>
</feature>
<dbReference type="PANTHER" id="PTHR11785:SF382">
    <property type="entry name" value="LOW-AFFINITY METHIONINE PERMEASE"/>
    <property type="match status" value="1"/>
</dbReference>
<dbReference type="Pfam" id="PF13520">
    <property type="entry name" value="AA_permease_2"/>
    <property type="match status" value="1"/>
</dbReference>
<feature type="compositionally biased region" description="Polar residues" evidence="5">
    <location>
        <begin position="1"/>
        <end position="15"/>
    </location>
</feature>
<feature type="region of interest" description="Disordered" evidence="5">
    <location>
        <begin position="1"/>
        <end position="24"/>
    </location>
</feature>
<reference evidence="7" key="1">
    <citation type="submission" date="2021-03" db="EMBL/GenBank/DDBJ databases">
        <authorList>
            <person name="Tagirdzhanova G."/>
        </authorList>
    </citation>
    <scope>NUCLEOTIDE SEQUENCE</scope>
</reference>
<keyword evidence="2 6" id="KW-0812">Transmembrane</keyword>
<sequence>MSTNPSPSVVRSQRNNIRRPASSHEIELEAYQDDEIRMLHPDLAKTSRPENLDLDSHGKLKLVKPKDHLGYFSTRQGPSPTILNALILNKMVGTGVFVAPPTVLAITGSKGISLVLWLLGGVPHSDQKMTNRLAVYLEYGIRFPLSGGELHYIDFVWTTPKLLMTYTYSIFYIILSGSQANSLVFGQSVLLASTVEGTVLDPRLQKLFSILLIAAVCLLQAFSRINYVRFANVFAVYKITFLSIISILGLCALRNERTPVAADLDDPYGVKNLSDVFAGATFKLYPVSIAMLDIFRIYSGYENANFILEEVRRPPGDETRVFRRGAKFTMLMVWFFYIMVNVSLEGEQFLKSSYIWNSDQGPFTKVFGPSSKTRTASGTLLAISAAGNIMSATYSAVRVKQEIARLGILPFPAFFAKSTRYDTPGPALLLHFIFSTIFIIATPLSNANGYLVFSTIFYYDRTVVAMVLGIALLAAPHLKSFEYDGQKWSPKGSSLGLWYLYPLTGIYIVANLFVFVVDWFPASLQNTLHTKERVVASWVGPTVGTVCFAAGAAYWLWDRHILRFLGYDLEPLQERTEGLTVHITFERRLSGFADYVVKGAILCLDRLKEFRDLVTRRRQSDQDEM</sequence>
<dbReference type="OrthoDB" id="5982228at2759"/>
<keyword evidence="3 6" id="KW-1133">Transmembrane helix</keyword>
<evidence type="ECO:0000256" key="1">
    <source>
        <dbReference type="ARBA" id="ARBA00004141"/>
    </source>
</evidence>
<protein>
    <submittedName>
        <fullName evidence="7">Uncharacterized protein</fullName>
    </submittedName>
</protein>
<feature type="transmembrane region" description="Helical" evidence="6">
    <location>
        <begin position="328"/>
        <end position="344"/>
    </location>
</feature>
<name>A0A8H3F9D1_9LECA</name>
<evidence type="ECO:0000256" key="2">
    <source>
        <dbReference type="ARBA" id="ARBA00022692"/>
    </source>
</evidence>
<comment type="caution">
    <text evidence="7">The sequence shown here is derived from an EMBL/GenBank/DDBJ whole genome shotgun (WGS) entry which is preliminary data.</text>
</comment>
<feature type="transmembrane region" description="Helical" evidence="6">
    <location>
        <begin position="170"/>
        <end position="192"/>
    </location>
</feature>
<dbReference type="PANTHER" id="PTHR11785">
    <property type="entry name" value="AMINO ACID TRANSPORTER"/>
    <property type="match status" value="1"/>
</dbReference>
<feature type="transmembrane region" description="Helical" evidence="6">
    <location>
        <begin position="496"/>
        <end position="517"/>
    </location>
</feature>
<dbReference type="EMBL" id="CAJPDR010000149">
    <property type="protein sequence ID" value="CAF9921851.1"/>
    <property type="molecule type" value="Genomic_DNA"/>
</dbReference>
<feature type="transmembrane region" description="Helical" evidence="6">
    <location>
        <begin position="96"/>
        <end position="119"/>
    </location>
</feature>
<feature type="transmembrane region" description="Helical" evidence="6">
    <location>
        <begin position="456"/>
        <end position="475"/>
    </location>
</feature>
<proteinExistence type="predicted"/>
<comment type="subcellular location">
    <subcellularLocation>
        <location evidence="1">Membrane</location>
        <topology evidence="1">Multi-pass membrane protein</topology>
    </subcellularLocation>
</comment>
<dbReference type="Gene3D" id="1.20.1740.10">
    <property type="entry name" value="Amino acid/polyamine transporter I"/>
    <property type="match status" value="1"/>
</dbReference>
<dbReference type="GO" id="GO:0016020">
    <property type="term" value="C:membrane"/>
    <property type="evidence" value="ECO:0007669"/>
    <property type="project" value="UniProtKB-SubCell"/>
</dbReference>
<gene>
    <name evidence="7" type="ORF">ALECFALPRED_001897</name>
</gene>
<evidence type="ECO:0000256" key="3">
    <source>
        <dbReference type="ARBA" id="ARBA00022989"/>
    </source>
</evidence>
<evidence type="ECO:0000313" key="8">
    <source>
        <dbReference type="Proteomes" id="UP000664203"/>
    </source>
</evidence>
<dbReference type="GO" id="GO:0015179">
    <property type="term" value="F:L-amino acid transmembrane transporter activity"/>
    <property type="evidence" value="ECO:0007669"/>
    <property type="project" value="TreeGrafter"/>
</dbReference>
<dbReference type="InterPro" id="IPR050598">
    <property type="entry name" value="AminoAcid_Transporter"/>
</dbReference>
<evidence type="ECO:0000256" key="4">
    <source>
        <dbReference type="ARBA" id="ARBA00023136"/>
    </source>
</evidence>
<evidence type="ECO:0000313" key="7">
    <source>
        <dbReference type="EMBL" id="CAF9921851.1"/>
    </source>
</evidence>
<evidence type="ECO:0000256" key="6">
    <source>
        <dbReference type="SAM" id="Phobius"/>
    </source>
</evidence>
<organism evidence="7 8">
    <name type="scientific">Alectoria fallacina</name>
    <dbReference type="NCBI Taxonomy" id="1903189"/>
    <lineage>
        <taxon>Eukaryota</taxon>
        <taxon>Fungi</taxon>
        <taxon>Dikarya</taxon>
        <taxon>Ascomycota</taxon>
        <taxon>Pezizomycotina</taxon>
        <taxon>Lecanoromycetes</taxon>
        <taxon>OSLEUM clade</taxon>
        <taxon>Lecanoromycetidae</taxon>
        <taxon>Lecanorales</taxon>
        <taxon>Lecanorineae</taxon>
        <taxon>Parmeliaceae</taxon>
        <taxon>Alectoria</taxon>
    </lineage>
</organism>